<gene>
    <name evidence="2" type="ORF">QBC37DRAFT_408442</name>
</gene>
<feature type="signal peptide" evidence="1">
    <location>
        <begin position="1"/>
        <end position="20"/>
    </location>
</feature>
<reference evidence="2" key="1">
    <citation type="journal article" date="2023" name="Mol. Phylogenet. Evol.">
        <title>Genome-scale phylogeny and comparative genomics of the fungal order Sordariales.</title>
        <authorList>
            <person name="Hensen N."/>
            <person name="Bonometti L."/>
            <person name="Westerberg I."/>
            <person name="Brannstrom I.O."/>
            <person name="Guillou S."/>
            <person name="Cros-Aarteil S."/>
            <person name="Calhoun S."/>
            <person name="Haridas S."/>
            <person name="Kuo A."/>
            <person name="Mondo S."/>
            <person name="Pangilinan J."/>
            <person name="Riley R."/>
            <person name="LaButti K."/>
            <person name="Andreopoulos B."/>
            <person name="Lipzen A."/>
            <person name="Chen C."/>
            <person name="Yan M."/>
            <person name="Daum C."/>
            <person name="Ng V."/>
            <person name="Clum A."/>
            <person name="Steindorff A."/>
            <person name="Ohm R.A."/>
            <person name="Martin F."/>
            <person name="Silar P."/>
            <person name="Natvig D.O."/>
            <person name="Lalanne C."/>
            <person name="Gautier V."/>
            <person name="Ament-Velasquez S.L."/>
            <person name="Kruys A."/>
            <person name="Hutchinson M.I."/>
            <person name="Powell A.J."/>
            <person name="Barry K."/>
            <person name="Miller A.N."/>
            <person name="Grigoriev I.V."/>
            <person name="Debuchy R."/>
            <person name="Gladieux P."/>
            <person name="Hiltunen Thoren M."/>
            <person name="Johannesson H."/>
        </authorList>
    </citation>
    <scope>NUCLEOTIDE SEQUENCE</scope>
    <source>
        <strain evidence="2">PSN293</strain>
    </source>
</reference>
<evidence type="ECO:0000313" key="3">
    <source>
        <dbReference type="Proteomes" id="UP001301769"/>
    </source>
</evidence>
<protein>
    <submittedName>
        <fullName evidence="2">Uncharacterized protein</fullName>
    </submittedName>
</protein>
<evidence type="ECO:0000313" key="2">
    <source>
        <dbReference type="EMBL" id="KAK4220367.1"/>
    </source>
</evidence>
<dbReference type="Proteomes" id="UP001301769">
    <property type="component" value="Unassembled WGS sequence"/>
</dbReference>
<reference evidence="2" key="2">
    <citation type="submission" date="2023-05" db="EMBL/GenBank/DDBJ databases">
        <authorList>
            <consortium name="Lawrence Berkeley National Laboratory"/>
            <person name="Steindorff A."/>
            <person name="Hensen N."/>
            <person name="Bonometti L."/>
            <person name="Westerberg I."/>
            <person name="Brannstrom I.O."/>
            <person name="Guillou S."/>
            <person name="Cros-Aarteil S."/>
            <person name="Calhoun S."/>
            <person name="Haridas S."/>
            <person name="Kuo A."/>
            <person name="Mondo S."/>
            <person name="Pangilinan J."/>
            <person name="Riley R."/>
            <person name="Labutti K."/>
            <person name="Andreopoulos B."/>
            <person name="Lipzen A."/>
            <person name="Chen C."/>
            <person name="Yanf M."/>
            <person name="Daum C."/>
            <person name="Ng V."/>
            <person name="Clum A."/>
            <person name="Ohm R."/>
            <person name="Martin F."/>
            <person name="Silar P."/>
            <person name="Natvig D."/>
            <person name="Lalanne C."/>
            <person name="Gautier V."/>
            <person name="Ament-Velasquez S.L."/>
            <person name="Kruys A."/>
            <person name="Hutchinson M.I."/>
            <person name="Powell A.J."/>
            <person name="Barry K."/>
            <person name="Miller A.N."/>
            <person name="Grigoriev I.V."/>
            <person name="Debuchy R."/>
            <person name="Gladieux P."/>
            <person name="Thoren M.H."/>
            <person name="Johannesson H."/>
        </authorList>
    </citation>
    <scope>NUCLEOTIDE SEQUENCE</scope>
    <source>
        <strain evidence="2">PSN293</strain>
    </source>
</reference>
<dbReference type="AlphaFoldDB" id="A0AAN6YPC1"/>
<feature type="chain" id="PRO_5042928829" evidence="1">
    <location>
        <begin position="21"/>
        <end position="175"/>
    </location>
</feature>
<sequence length="175" mass="17637">MVALSTRAVMLFTLALGAVANPLLNLAARQENAAKDPCAVVRCAGGTVCQAINGKAQCVKGVSCGPTTCAAGDVCCNSSCGICTKPGGACIQLFCEPPRKQCGPNLCAADEECCNESCGICTPKGGSCTMQFCEKPGPQCGSKNCPDGTECCNSSCGICTPPGGFCTQQICPSSD</sequence>
<proteinExistence type="predicted"/>
<name>A0AAN6YPC1_9PEZI</name>
<accession>A0AAN6YPC1</accession>
<keyword evidence="1" id="KW-0732">Signal</keyword>
<comment type="caution">
    <text evidence="2">The sequence shown here is derived from an EMBL/GenBank/DDBJ whole genome shotgun (WGS) entry which is preliminary data.</text>
</comment>
<keyword evidence="3" id="KW-1185">Reference proteome</keyword>
<dbReference type="EMBL" id="MU858045">
    <property type="protein sequence ID" value="KAK4220367.1"/>
    <property type="molecule type" value="Genomic_DNA"/>
</dbReference>
<organism evidence="2 3">
    <name type="scientific">Rhypophila decipiens</name>
    <dbReference type="NCBI Taxonomy" id="261697"/>
    <lineage>
        <taxon>Eukaryota</taxon>
        <taxon>Fungi</taxon>
        <taxon>Dikarya</taxon>
        <taxon>Ascomycota</taxon>
        <taxon>Pezizomycotina</taxon>
        <taxon>Sordariomycetes</taxon>
        <taxon>Sordariomycetidae</taxon>
        <taxon>Sordariales</taxon>
        <taxon>Naviculisporaceae</taxon>
        <taxon>Rhypophila</taxon>
    </lineage>
</organism>
<evidence type="ECO:0000256" key="1">
    <source>
        <dbReference type="SAM" id="SignalP"/>
    </source>
</evidence>